<feature type="region of interest" description="Disordered" evidence="1">
    <location>
        <begin position="1"/>
        <end position="93"/>
    </location>
</feature>
<evidence type="ECO:0000313" key="2">
    <source>
        <dbReference type="EMBL" id="KAF4467750.1"/>
    </source>
</evidence>
<reference evidence="2 3" key="1">
    <citation type="submission" date="2020-01" db="EMBL/GenBank/DDBJ databases">
        <title>Identification and distribution of gene clusters putatively required for synthesis of sphingolipid metabolism inhibitors in phylogenetically diverse species of the filamentous fungus Fusarium.</title>
        <authorList>
            <person name="Kim H.-S."/>
            <person name="Busman M."/>
            <person name="Brown D.W."/>
            <person name="Divon H."/>
            <person name="Uhlig S."/>
            <person name="Proctor R.H."/>
        </authorList>
    </citation>
    <scope>NUCLEOTIDE SEQUENCE [LARGE SCALE GENOMIC DNA]</scope>
    <source>
        <strain evidence="2 3">NRRL 20459</strain>
    </source>
</reference>
<sequence length="93" mass="10178">MAKTRSSGDEKVKKMPNQGPAFAGVKKQTKTYAKRPRAKTQQTPKHPTSAIKKSQSSSKKSVKFSDQEPQAVDPPMWKDTIVVSPDPVVAQPS</sequence>
<evidence type="ECO:0000256" key="1">
    <source>
        <dbReference type="SAM" id="MobiDB-lite"/>
    </source>
</evidence>
<feature type="compositionally biased region" description="Basic residues" evidence="1">
    <location>
        <begin position="27"/>
        <end position="38"/>
    </location>
</feature>
<feature type="compositionally biased region" description="Basic and acidic residues" evidence="1">
    <location>
        <begin position="1"/>
        <end position="13"/>
    </location>
</feature>
<gene>
    <name evidence="2" type="ORF">FALBO_5381</name>
</gene>
<proteinExistence type="predicted"/>
<evidence type="ECO:0000313" key="3">
    <source>
        <dbReference type="Proteomes" id="UP000554235"/>
    </source>
</evidence>
<name>A0A8H4LG61_9HYPO</name>
<accession>A0A8H4LG61</accession>
<dbReference type="EMBL" id="JAADYS010000698">
    <property type="protein sequence ID" value="KAF4467750.1"/>
    <property type="molecule type" value="Genomic_DNA"/>
</dbReference>
<keyword evidence="3" id="KW-1185">Reference proteome</keyword>
<dbReference type="Proteomes" id="UP000554235">
    <property type="component" value="Unassembled WGS sequence"/>
</dbReference>
<dbReference type="AlphaFoldDB" id="A0A8H4LG61"/>
<comment type="caution">
    <text evidence="2">The sequence shown here is derived from an EMBL/GenBank/DDBJ whole genome shotgun (WGS) entry which is preliminary data.</text>
</comment>
<organism evidence="2 3">
    <name type="scientific">Fusarium albosuccineum</name>
    <dbReference type="NCBI Taxonomy" id="1237068"/>
    <lineage>
        <taxon>Eukaryota</taxon>
        <taxon>Fungi</taxon>
        <taxon>Dikarya</taxon>
        <taxon>Ascomycota</taxon>
        <taxon>Pezizomycotina</taxon>
        <taxon>Sordariomycetes</taxon>
        <taxon>Hypocreomycetidae</taxon>
        <taxon>Hypocreales</taxon>
        <taxon>Nectriaceae</taxon>
        <taxon>Fusarium</taxon>
        <taxon>Fusarium decemcellulare species complex</taxon>
    </lineage>
</organism>
<protein>
    <submittedName>
        <fullName evidence="2">Uncharacterized protein</fullName>
    </submittedName>
</protein>
<feature type="compositionally biased region" description="Low complexity" evidence="1">
    <location>
        <begin position="49"/>
        <end position="59"/>
    </location>
</feature>